<comment type="caution">
    <text evidence="2">The sequence shown here is derived from an EMBL/GenBank/DDBJ whole genome shotgun (WGS) entry which is preliminary data.</text>
</comment>
<keyword evidence="3" id="KW-1185">Reference proteome</keyword>
<dbReference type="PANTHER" id="PTHR12110:SF21">
    <property type="entry name" value="XYLOSE ISOMERASE-LIKE TIM BARREL DOMAIN-CONTAINING PROTEIN"/>
    <property type="match status" value="1"/>
</dbReference>
<organism evidence="2 3">
    <name type="scientific">Cohnella hashimotonis</name>
    <dbReference type="NCBI Taxonomy" id="2826895"/>
    <lineage>
        <taxon>Bacteria</taxon>
        <taxon>Bacillati</taxon>
        <taxon>Bacillota</taxon>
        <taxon>Bacilli</taxon>
        <taxon>Bacillales</taxon>
        <taxon>Paenibacillaceae</taxon>
        <taxon>Cohnella</taxon>
    </lineage>
</organism>
<evidence type="ECO:0000313" key="2">
    <source>
        <dbReference type="EMBL" id="MDI4650133.1"/>
    </source>
</evidence>
<evidence type="ECO:0000259" key="1">
    <source>
        <dbReference type="Pfam" id="PF01261"/>
    </source>
</evidence>
<dbReference type="Proteomes" id="UP001161691">
    <property type="component" value="Unassembled WGS sequence"/>
</dbReference>
<dbReference type="PANTHER" id="PTHR12110">
    <property type="entry name" value="HYDROXYPYRUVATE ISOMERASE"/>
    <property type="match status" value="1"/>
</dbReference>
<dbReference type="EMBL" id="JAGRPV010000002">
    <property type="protein sequence ID" value="MDI4650133.1"/>
    <property type="molecule type" value="Genomic_DNA"/>
</dbReference>
<dbReference type="Gene3D" id="3.20.20.150">
    <property type="entry name" value="Divalent-metal-dependent TIM barrel enzymes"/>
    <property type="match status" value="1"/>
</dbReference>
<protein>
    <submittedName>
        <fullName evidence="2">Sugar phosphate isomerase/epimerase family protein</fullName>
    </submittedName>
</protein>
<feature type="domain" description="Xylose isomerase-like TIM barrel" evidence="1">
    <location>
        <begin position="27"/>
        <end position="271"/>
    </location>
</feature>
<sequence>MTHLAMSQIAGMNEHYRLYPLDFFLDDMVRLELEAIELWAGAPHLYIEDATAADLRRIRAGIESRGLKLICYTPEQCQYPFNIAAKEPELRARSLAYFFRSLQAASELGAPMFQTVPGWGYFDEPAGEAWERTRDALAALAKEAGKHGIVITLEPLERRGTNIVTDLPALKRMLDDIRSPHLKVIIDTCPMAAAGETFDDYFKAFGDDVRHIHFVDSLHKAWGDGDFPLADWLEELNRHRYRGYLTLEICARATFMEPTEAVLRSLSLLRSELAKLKGVTA</sequence>
<reference evidence="2" key="1">
    <citation type="submission" date="2023-04" db="EMBL/GenBank/DDBJ databases">
        <title>Comparative genomic analysis of Cohnella hashimotonis sp. nov., isolated from the International Space Station.</title>
        <authorList>
            <person name="Venkateswaran K."/>
            <person name="Simpson A."/>
        </authorList>
    </citation>
    <scope>NUCLEOTIDE SEQUENCE</scope>
    <source>
        <strain evidence="2">F6_2S_P_1</strain>
    </source>
</reference>
<proteinExistence type="predicted"/>
<gene>
    <name evidence="2" type="ORF">KB449_34710</name>
</gene>
<dbReference type="SUPFAM" id="SSF51658">
    <property type="entry name" value="Xylose isomerase-like"/>
    <property type="match status" value="1"/>
</dbReference>
<dbReference type="InterPro" id="IPR013022">
    <property type="entry name" value="Xyl_isomerase-like_TIM-brl"/>
</dbReference>
<name>A0ABT6TTG3_9BACL</name>
<dbReference type="Pfam" id="PF01261">
    <property type="entry name" value="AP_endonuc_2"/>
    <property type="match status" value="1"/>
</dbReference>
<dbReference type="GO" id="GO:0016853">
    <property type="term" value="F:isomerase activity"/>
    <property type="evidence" value="ECO:0007669"/>
    <property type="project" value="UniProtKB-KW"/>
</dbReference>
<dbReference type="InterPro" id="IPR050312">
    <property type="entry name" value="IolE/XylAMocC-like"/>
</dbReference>
<evidence type="ECO:0000313" key="3">
    <source>
        <dbReference type="Proteomes" id="UP001161691"/>
    </source>
</evidence>
<dbReference type="InterPro" id="IPR036237">
    <property type="entry name" value="Xyl_isomerase-like_sf"/>
</dbReference>
<accession>A0ABT6TTG3</accession>
<keyword evidence="2" id="KW-0413">Isomerase</keyword>
<dbReference type="RefSeq" id="WP_282913000.1">
    <property type="nucleotide sequence ID" value="NZ_JAGRPV010000002.1"/>
</dbReference>